<reference evidence="4" key="1">
    <citation type="journal article" date="2019" name="Int. J. Syst. Evol. Microbiol.">
        <title>The Global Catalogue of Microorganisms (GCM) 10K type strain sequencing project: providing services to taxonomists for standard genome sequencing and annotation.</title>
        <authorList>
            <consortium name="The Broad Institute Genomics Platform"/>
            <consortium name="The Broad Institute Genome Sequencing Center for Infectious Disease"/>
            <person name="Wu L."/>
            <person name="Ma J."/>
        </authorList>
    </citation>
    <scope>NUCLEOTIDE SEQUENCE [LARGE SCALE GENOMIC DNA]</scope>
    <source>
        <strain evidence="4">JCM 17925</strain>
    </source>
</reference>
<proteinExistence type="predicted"/>
<organism evidence="3 4">
    <name type="scientific">Nibrella viscosa</name>
    <dbReference type="NCBI Taxonomy" id="1084524"/>
    <lineage>
        <taxon>Bacteria</taxon>
        <taxon>Pseudomonadati</taxon>
        <taxon>Bacteroidota</taxon>
        <taxon>Cytophagia</taxon>
        <taxon>Cytophagales</taxon>
        <taxon>Spirosomataceae</taxon>
        <taxon>Nibrella</taxon>
    </lineage>
</organism>
<protein>
    <submittedName>
        <fullName evidence="3">Gfo/Idh/MocA family oxidoreductase</fullName>
    </submittedName>
</protein>
<dbReference type="InterPro" id="IPR036291">
    <property type="entry name" value="NAD(P)-bd_dom_sf"/>
</dbReference>
<sequence>MFLSFMKKEHLNPASTIERRQFLKTTAGIASFFIVPRHVLGGRGFTAPSDMVSLGFIGTGKQSGSLRRNFLQTGEAQILAACDVHRTKLNTFVDAVKAFYTEKGQPYVNGIQTYSDFRELLSRNDIDAVVIAAPDHWHSALAIKAAAAGKDVYCEKPLALTVAEGRAMVDAVRKHKRVLQTGSMQRSWSEFRQAVELVRNGYIGELKTIRVNVGGPPKDWDLAAEPTPEGLDWNAWLGPNTIERPYNNQLAPPLSATFWPNWRMYKEFGGGGMTDWGAHMFDIAQWGMDMDGSGPTEIIPTSEGGKPGLTYRYANGVTMLHAPVDGKQYCHFIGTEGEVKVARGELTTTPASLKDKPMGESDKRVYFSDNHYKDFFKAIRTRQKPICDVEVGHRTASVCNIGNIAYQLNRPLRWNPEKEKFTGDAEANRLLSRPMRKV</sequence>
<evidence type="ECO:0000313" key="4">
    <source>
        <dbReference type="Proteomes" id="UP001500936"/>
    </source>
</evidence>
<dbReference type="Pfam" id="PF01408">
    <property type="entry name" value="GFO_IDH_MocA"/>
    <property type="match status" value="1"/>
</dbReference>
<dbReference type="SUPFAM" id="SSF55347">
    <property type="entry name" value="Glyceraldehyde-3-phosphate dehydrogenase-like, C-terminal domain"/>
    <property type="match status" value="1"/>
</dbReference>
<dbReference type="Gene3D" id="3.40.50.720">
    <property type="entry name" value="NAD(P)-binding Rossmann-like Domain"/>
    <property type="match status" value="1"/>
</dbReference>
<feature type="domain" description="Gfo/Idh/MocA-like oxidoreductase bacterial type C-terminal" evidence="2">
    <location>
        <begin position="221"/>
        <end position="437"/>
    </location>
</feature>
<dbReference type="Pfam" id="PF19051">
    <property type="entry name" value="GFO_IDH_MocA_C2"/>
    <property type="match status" value="1"/>
</dbReference>
<dbReference type="InterPro" id="IPR043906">
    <property type="entry name" value="Gfo/Idh/MocA_OxRdtase_bact_C"/>
</dbReference>
<evidence type="ECO:0000313" key="3">
    <source>
        <dbReference type="EMBL" id="GAA4394467.1"/>
    </source>
</evidence>
<name>A0ABP8JQX3_9BACT</name>
<comment type="caution">
    <text evidence="3">The sequence shown here is derived from an EMBL/GenBank/DDBJ whole genome shotgun (WGS) entry which is preliminary data.</text>
</comment>
<keyword evidence="4" id="KW-1185">Reference proteome</keyword>
<gene>
    <name evidence="3" type="ORF">GCM10023187_00300</name>
</gene>
<dbReference type="EMBL" id="BAABHB010000001">
    <property type="protein sequence ID" value="GAA4394467.1"/>
    <property type="molecule type" value="Genomic_DNA"/>
</dbReference>
<dbReference type="SUPFAM" id="SSF51735">
    <property type="entry name" value="NAD(P)-binding Rossmann-fold domains"/>
    <property type="match status" value="1"/>
</dbReference>
<dbReference type="PANTHER" id="PTHR43818:SF5">
    <property type="entry name" value="OXIDOREDUCTASE FAMILY PROTEIN"/>
    <property type="match status" value="1"/>
</dbReference>
<evidence type="ECO:0000259" key="2">
    <source>
        <dbReference type="Pfam" id="PF19051"/>
    </source>
</evidence>
<dbReference type="PANTHER" id="PTHR43818">
    <property type="entry name" value="BCDNA.GH03377"/>
    <property type="match status" value="1"/>
</dbReference>
<dbReference type="InterPro" id="IPR050463">
    <property type="entry name" value="Gfo/Idh/MocA_oxidrdct_glycsds"/>
</dbReference>
<accession>A0ABP8JQX3</accession>
<evidence type="ECO:0000259" key="1">
    <source>
        <dbReference type="Pfam" id="PF01408"/>
    </source>
</evidence>
<dbReference type="Proteomes" id="UP001500936">
    <property type="component" value="Unassembled WGS sequence"/>
</dbReference>
<dbReference type="InterPro" id="IPR000683">
    <property type="entry name" value="Gfo/Idh/MocA-like_OxRdtase_N"/>
</dbReference>
<dbReference type="Gene3D" id="3.30.360.10">
    <property type="entry name" value="Dihydrodipicolinate Reductase, domain 2"/>
    <property type="match status" value="1"/>
</dbReference>
<feature type="domain" description="Gfo/Idh/MocA-like oxidoreductase N-terminal" evidence="1">
    <location>
        <begin position="54"/>
        <end position="182"/>
    </location>
</feature>